<dbReference type="InterPro" id="IPR003646">
    <property type="entry name" value="SH3-like_bac-type"/>
</dbReference>
<dbReference type="KEGG" id="rom:EI983_18205"/>
<reference evidence="4" key="1">
    <citation type="submission" date="2018-12" db="EMBL/GenBank/DDBJ databases">
        <title>Complete genome sequence of Roseovarius sp. MME-070.</title>
        <authorList>
            <person name="Nam Y.-D."/>
            <person name="Kang J."/>
            <person name="Chung W.-H."/>
            <person name="Park Y.S."/>
        </authorList>
    </citation>
    <scope>NUCLEOTIDE SEQUENCE [LARGE SCALE GENOMIC DNA]</scope>
    <source>
        <strain evidence="4">MME-070</strain>
    </source>
</reference>
<sequence>MRAALLAGLLIAWPATVMAQSLSLPALYAVVDVAKGDVLNIRAEPDGSAQRLGSFAPGEKHIEVTALDATGKWGRVNVDEQSGWVALRYLARQQMDESTGLPRPMTCFGTEPFWRLDIDAAATAAFRSQDGTEISFSGVTARRADGRTDRFALISEQQDGAVHAVLERRTCSDGMSDQSYGLDINLFLRDDAGTRLLAGCCSVAPR</sequence>
<gene>
    <name evidence="3" type="ORF">EI983_18205</name>
</gene>
<protein>
    <submittedName>
        <fullName evidence="3">Peptide-binding protein</fullName>
    </submittedName>
</protein>
<evidence type="ECO:0000259" key="2">
    <source>
        <dbReference type="Pfam" id="PF08239"/>
    </source>
</evidence>
<organism evidence="3 4">
    <name type="scientific">Roseovarius faecimaris</name>
    <dbReference type="NCBI Taxonomy" id="2494550"/>
    <lineage>
        <taxon>Bacteria</taxon>
        <taxon>Pseudomonadati</taxon>
        <taxon>Pseudomonadota</taxon>
        <taxon>Alphaproteobacteria</taxon>
        <taxon>Rhodobacterales</taxon>
        <taxon>Roseobacteraceae</taxon>
        <taxon>Roseovarius</taxon>
    </lineage>
</organism>
<dbReference type="OrthoDB" id="5489750at2"/>
<feature type="domain" description="SH3b" evidence="2">
    <location>
        <begin position="37"/>
        <end position="90"/>
    </location>
</feature>
<dbReference type="AlphaFoldDB" id="A0A6I6IS99"/>
<feature type="signal peptide" evidence="1">
    <location>
        <begin position="1"/>
        <end position="19"/>
    </location>
</feature>
<dbReference type="RefSeq" id="WP_157708771.1">
    <property type="nucleotide sequence ID" value="NZ_CP034348.1"/>
</dbReference>
<dbReference type="Proteomes" id="UP000428330">
    <property type="component" value="Chromosome"/>
</dbReference>
<feature type="chain" id="PRO_5026224071" evidence="1">
    <location>
        <begin position="20"/>
        <end position="206"/>
    </location>
</feature>
<evidence type="ECO:0000313" key="3">
    <source>
        <dbReference type="EMBL" id="QGY00091.1"/>
    </source>
</evidence>
<dbReference type="EMBL" id="CP034348">
    <property type="protein sequence ID" value="QGY00091.1"/>
    <property type="molecule type" value="Genomic_DNA"/>
</dbReference>
<name>A0A6I6IS99_9RHOB</name>
<evidence type="ECO:0000313" key="4">
    <source>
        <dbReference type="Proteomes" id="UP000428330"/>
    </source>
</evidence>
<accession>A0A6I6IS99</accession>
<keyword evidence="1" id="KW-0732">Signal</keyword>
<proteinExistence type="predicted"/>
<dbReference type="Pfam" id="PF08239">
    <property type="entry name" value="SH3_3"/>
    <property type="match status" value="1"/>
</dbReference>
<keyword evidence="4" id="KW-1185">Reference proteome</keyword>
<dbReference type="Gene3D" id="2.30.30.40">
    <property type="entry name" value="SH3 Domains"/>
    <property type="match status" value="1"/>
</dbReference>
<evidence type="ECO:0000256" key="1">
    <source>
        <dbReference type="SAM" id="SignalP"/>
    </source>
</evidence>